<proteinExistence type="predicted"/>
<dbReference type="EMBL" id="BTSY01000006">
    <property type="protein sequence ID" value="GMT31617.1"/>
    <property type="molecule type" value="Genomic_DNA"/>
</dbReference>
<dbReference type="AlphaFoldDB" id="A0AAV5WP77"/>
<keyword evidence="3" id="KW-1185">Reference proteome</keyword>
<feature type="non-terminal residue" evidence="2">
    <location>
        <position position="1"/>
    </location>
</feature>
<evidence type="ECO:0000256" key="1">
    <source>
        <dbReference type="SAM" id="MobiDB-lite"/>
    </source>
</evidence>
<reference evidence="2" key="1">
    <citation type="submission" date="2023-10" db="EMBL/GenBank/DDBJ databases">
        <title>Genome assembly of Pristionchus species.</title>
        <authorList>
            <person name="Yoshida K."/>
            <person name="Sommer R.J."/>
        </authorList>
    </citation>
    <scope>NUCLEOTIDE SEQUENCE</scope>
    <source>
        <strain evidence="2">RS5133</strain>
    </source>
</reference>
<accession>A0AAV5WP77</accession>
<protein>
    <recommendedName>
        <fullName evidence="4">MSP domain-containing protein</fullName>
    </recommendedName>
</protein>
<feature type="compositionally biased region" description="Basic residues" evidence="1">
    <location>
        <begin position="1"/>
        <end position="14"/>
    </location>
</feature>
<organism evidence="2 3">
    <name type="scientific">Pristionchus fissidentatus</name>
    <dbReference type="NCBI Taxonomy" id="1538716"/>
    <lineage>
        <taxon>Eukaryota</taxon>
        <taxon>Metazoa</taxon>
        <taxon>Ecdysozoa</taxon>
        <taxon>Nematoda</taxon>
        <taxon>Chromadorea</taxon>
        <taxon>Rhabditida</taxon>
        <taxon>Rhabditina</taxon>
        <taxon>Diplogasteromorpha</taxon>
        <taxon>Diplogasteroidea</taxon>
        <taxon>Neodiplogasteridae</taxon>
        <taxon>Pristionchus</taxon>
    </lineage>
</organism>
<evidence type="ECO:0000313" key="3">
    <source>
        <dbReference type="Proteomes" id="UP001432322"/>
    </source>
</evidence>
<feature type="compositionally biased region" description="Basic and acidic residues" evidence="1">
    <location>
        <begin position="31"/>
        <end position="55"/>
    </location>
</feature>
<comment type="caution">
    <text evidence="2">The sequence shown here is derived from an EMBL/GenBank/DDBJ whole genome shotgun (WGS) entry which is preliminary data.</text>
</comment>
<dbReference type="Proteomes" id="UP001432322">
    <property type="component" value="Unassembled WGS sequence"/>
</dbReference>
<evidence type="ECO:0000313" key="2">
    <source>
        <dbReference type="EMBL" id="GMT31617.1"/>
    </source>
</evidence>
<gene>
    <name evidence="2" type="ORF">PFISCL1PPCAC_22914</name>
</gene>
<evidence type="ECO:0008006" key="4">
    <source>
        <dbReference type="Google" id="ProtNLM"/>
    </source>
</evidence>
<name>A0AAV5WP77_9BILA</name>
<sequence length="147" mass="16546">NDKTGKKSKKKKQDKTRSKSAPSRGRKAKKNSVELDDKAHEKKEKGGTSHADRRQHNTQGVVVRNEIGWIIGQDNFLTVVPKEYKFVLDKRIFEIEMTLTNQTEGTISYFIVNKKNHLGITPPNGFLKCGESTPVTIETGSYDADVL</sequence>
<feature type="non-terminal residue" evidence="2">
    <location>
        <position position="147"/>
    </location>
</feature>
<feature type="region of interest" description="Disordered" evidence="1">
    <location>
        <begin position="1"/>
        <end position="59"/>
    </location>
</feature>